<dbReference type="EMBL" id="CAXITT010000994">
    <property type="protein sequence ID" value="CAL1547506.1"/>
    <property type="molecule type" value="Genomic_DNA"/>
</dbReference>
<keyword evidence="3" id="KW-1185">Reference proteome</keyword>
<dbReference type="PANTHER" id="PTHR46439">
    <property type="entry name" value="CYSTEINE-RICH MOTOR NEURON 1 PROTEIN"/>
    <property type="match status" value="1"/>
</dbReference>
<proteinExistence type="predicted"/>
<protein>
    <recommendedName>
        <fullName evidence="1">VWFC domain-containing protein</fullName>
    </recommendedName>
</protein>
<dbReference type="Gene3D" id="6.20.200.20">
    <property type="match status" value="1"/>
</dbReference>
<dbReference type="PROSITE" id="PS50184">
    <property type="entry name" value="VWFC_2"/>
    <property type="match status" value="1"/>
</dbReference>
<dbReference type="Proteomes" id="UP001497497">
    <property type="component" value="Unassembled WGS sequence"/>
</dbReference>
<dbReference type="PROSITE" id="PS01208">
    <property type="entry name" value="VWFC_1"/>
    <property type="match status" value="1"/>
</dbReference>
<dbReference type="AlphaFoldDB" id="A0AAV2IMT5"/>
<organism evidence="2 3">
    <name type="scientific">Lymnaea stagnalis</name>
    <name type="common">Great pond snail</name>
    <name type="synonym">Helix stagnalis</name>
    <dbReference type="NCBI Taxonomy" id="6523"/>
    <lineage>
        <taxon>Eukaryota</taxon>
        <taxon>Metazoa</taxon>
        <taxon>Spiralia</taxon>
        <taxon>Lophotrochozoa</taxon>
        <taxon>Mollusca</taxon>
        <taxon>Gastropoda</taxon>
        <taxon>Heterobranchia</taxon>
        <taxon>Euthyneura</taxon>
        <taxon>Panpulmonata</taxon>
        <taxon>Hygrophila</taxon>
        <taxon>Lymnaeoidea</taxon>
        <taxon>Lymnaeidae</taxon>
        <taxon>Lymnaea</taxon>
    </lineage>
</organism>
<dbReference type="SUPFAM" id="SSF57603">
    <property type="entry name" value="FnI-like domain"/>
    <property type="match status" value="1"/>
</dbReference>
<dbReference type="InterPro" id="IPR052624">
    <property type="entry name" value="CRIM1"/>
</dbReference>
<evidence type="ECO:0000313" key="3">
    <source>
        <dbReference type="Proteomes" id="UP001497497"/>
    </source>
</evidence>
<feature type="domain" description="VWFC" evidence="1">
    <location>
        <begin position="8"/>
        <end position="65"/>
    </location>
</feature>
<dbReference type="InterPro" id="IPR001007">
    <property type="entry name" value="VWF_dom"/>
</dbReference>
<evidence type="ECO:0000313" key="2">
    <source>
        <dbReference type="EMBL" id="CAL1547506.1"/>
    </source>
</evidence>
<dbReference type="SMART" id="SM00214">
    <property type="entry name" value="VWC"/>
    <property type="match status" value="1"/>
</dbReference>
<reference evidence="2 3" key="1">
    <citation type="submission" date="2024-04" db="EMBL/GenBank/DDBJ databases">
        <authorList>
            <consortium name="Genoscope - CEA"/>
            <person name="William W."/>
        </authorList>
    </citation>
    <scope>NUCLEOTIDE SEQUENCE [LARGE SCALE GENOMIC DNA]</scope>
</reference>
<dbReference type="Pfam" id="PF23334">
    <property type="entry name" value="VWC2L_2nd"/>
    <property type="match status" value="1"/>
</dbReference>
<accession>A0AAV2IMT5</accession>
<evidence type="ECO:0000259" key="1">
    <source>
        <dbReference type="PROSITE" id="PS50184"/>
    </source>
</evidence>
<gene>
    <name evidence="2" type="ORF">GSLYS_00020823001</name>
</gene>
<dbReference type="PANTHER" id="PTHR46439:SF3">
    <property type="entry name" value="RE54525P"/>
    <property type="match status" value="1"/>
</dbReference>
<name>A0AAV2IMT5_LYMST</name>
<comment type="caution">
    <text evidence="2">The sequence shown here is derived from an EMBL/GenBank/DDBJ whole genome shotgun (WGS) entry which is preliminary data.</text>
</comment>
<sequence length="76" mass="8443">MALFLKITECLHRDIFYNDGEVFKTSPCQTCTCRQGSVACFRQECPAVTCENPVTPRGQCCPACDLGTPLFHLVLN</sequence>